<evidence type="ECO:0000256" key="1">
    <source>
        <dbReference type="ARBA" id="ARBA00023125"/>
    </source>
</evidence>
<dbReference type="SUPFAM" id="SSF47413">
    <property type="entry name" value="lambda repressor-like DNA-binding domains"/>
    <property type="match status" value="1"/>
</dbReference>
<dbReference type="RefSeq" id="WP_057864326.1">
    <property type="nucleotide sequence ID" value="NZ_BKAB01000026.1"/>
</dbReference>
<feature type="domain" description="HTH cro/C1-type" evidence="2">
    <location>
        <begin position="13"/>
        <end position="68"/>
    </location>
</feature>
<sequence>MDEKGNTGLPMRLINLREERNWSKTEVARKLGFSSMQRYANYEYGTNEPDATMLKRIANLYAVSVDFLVGNSVDRHGHVPSWATERDKNDLKKYLSENWDSMTYGGDELTNEEKQQLRVAMETIFWKRHKHQ</sequence>
<evidence type="ECO:0000313" key="4">
    <source>
        <dbReference type="Proteomes" id="UP000321409"/>
    </source>
</evidence>
<keyword evidence="1" id="KW-0238">DNA-binding</keyword>
<gene>
    <name evidence="3" type="ORF">LDI01_17080</name>
</gene>
<dbReference type="PANTHER" id="PTHR46558">
    <property type="entry name" value="TRACRIPTIONAL REGULATORY PROTEIN-RELATED-RELATED"/>
    <property type="match status" value="1"/>
</dbReference>
<dbReference type="InterPro" id="IPR010982">
    <property type="entry name" value="Lambda_DNA-bd_dom_sf"/>
</dbReference>
<name>A0ABQ0XDX8_9LACO</name>
<evidence type="ECO:0000313" key="3">
    <source>
        <dbReference type="EMBL" id="GEP24115.1"/>
    </source>
</evidence>
<proteinExistence type="predicted"/>
<evidence type="ECO:0000259" key="2">
    <source>
        <dbReference type="PROSITE" id="PS50943"/>
    </source>
</evidence>
<reference evidence="3 4" key="1">
    <citation type="submission" date="2019-07" db="EMBL/GenBank/DDBJ databases">
        <title>Whole genome shotgun sequence of Lactobacillus diolivorans NBRC 107869.</title>
        <authorList>
            <person name="Hosoyama A."/>
            <person name="Uohara A."/>
            <person name="Ohji S."/>
            <person name="Ichikawa N."/>
        </authorList>
    </citation>
    <scope>NUCLEOTIDE SEQUENCE [LARGE SCALE GENOMIC DNA]</scope>
    <source>
        <strain evidence="3 4">NBRC 107869</strain>
    </source>
</reference>
<protein>
    <submittedName>
        <fullName evidence="3">Transcriptional regulator</fullName>
    </submittedName>
</protein>
<comment type="caution">
    <text evidence="3">The sequence shown here is derived from an EMBL/GenBank/DDBJ whole genome shotgun (WGS) entry which is preliminary data.</text>
</comment>
<dbReference type="SMART" id="SM00530">
    <property type="entry name" value="HTH_XRE"/>
    <property type="match status" value="1"/>
</dbReference>
<organism evidence="3 4">
    <name type="scientific">Lentilactobacillus diolivorans</name>
    <dbReference type="NCBI Taxonomy" id="179838"/>
    <lineage>
        <taxon>Bacteria</taxon>
        <taxon>Bacillati</taxon>
        <taxon>Bacillota</taxon>
        <taxon>Bacilli</taxon>
        <taxon>Lactobacillales</taxon>
        <taxon>Lactobacillaceae</taxon>
        <taxon>Lentilactobacillus</taxon>
    </lineage>
</organism>
<dbReference type="CDD" id="cd00093">
    <property type="entry name" value="HTH_XRE"/>
    <property type="match status" value="1"/>
</dbReference>
<dbReference type="Proteomes" id="UP000321409">
    <property type="component" value="Unassembled WGS sequence"/>
</dbReference>
<dbReference type="PANTHER" id="PTHR46558:SF11">
    <property type="entry name" value="HTH-TYPE TRANSCRIPTIONAL REGULATOR XRE"/>
    <property type="match status" value="1"/>
</dbReference>
<dbReference type="Pfam" id="PF01381">
    <property type="entry name" value="HTH_3"/>
    <property type="match status" value="1"/>
</dbReference>
<dbReference type="InterPro" id="IPR001387">
    <property type="entry name" value="Cro/C1-type_HTH"/>
</dbReference>
<accession>A0ABQ0XDX8</accession>
<dbReference type="Gene3D" id="1.10.260.40">
    <property type="entry name" value="lambda repressor-like DNA-binding domains"/>
    <property type="match status" value="1"/>
</dbReference>
<dbReference type="EMBL" id="BKAB01000026">
    <property type="protein sequence ID" value="GEP24115.1"/>
    <property type="molecule type" value="Genomic_DNA"/>
</dbReference>
<dbReference type="PROSITE" id="PS50943">
    <property type="entry name" value="HTH_CROC1"/>
    <property type="match status" value="1"/>
</dbReference>
<keyword evidence="4" id="KW-1185">Reference proteome</keyword>